<dbReference type="AlphaFoldDB" id="A0A1K0GLV5"/>
<organism evidence="3 4">
    <name type="scientific">Couchioplanes caeruleus subsp. caeruleus</name>
    <dbReference type="NCBI Taxonomy" id="56427"/>
    <lineage>
        <taxon>Bacteria</taxon>
        <taxon>Bacillati</taxon>
        <taxon>Actinomycetota</taxon>
        <taxon>Actinomycetes</taxon>
        <taxon>Micromonosporales</taxon>
        <taxon>Micromonosporaceae</taxon>
        <taxon>Couchioplanes</taxon>
    </lineage>
</organism>
<comment type="caution">
    <text evidence="3">The sequence shown here is derived from an EMBL/GenBank/DDBJ whole genome shotgun (WGS) entry which is preliminary data.</text>
</comment>
<comment type="similarity">
    <text evidence="1">Belongs to the AHA1 family.</text>
</comment>
<sequence length="210" mass="22941">MIQIKQQINDVRRTVGDRHLEAGEAKVATISQVYDTGIEDLWEAVTSAERIPRWFLPITGDLREGGSYQLEGNAGGTISRCERPTGFAATWEYNNEVSWIEVRLTREGDGRTRLELEHVAHVSAEIWEQYGPGATGLGWELGLWGLANHLTDPATALDPKDGPAWMASPEGKEFMRLGADAWAEAAIAGGDAPEQARAAAERTYAAYTGS</sequence>
<evidence type="ECO:0000313" key="4">
    <source>
        <dbReference type="Proteomes" id="UP000182486"/>
    </source>
</evidence>
<accession>A0A1K0GLV5</accession>
<feature type="domain" description="Activator of Hsp90 ATPase homologue 1/2-like C-terminal" evidence="2">
    <location>
        <begin position="36"/>
        <end position="147"/>
    </location>
</feature>
<dbReference type="Proteomes" id="UP000182486">
    <property type="component" value="Unassembled WGS sequence"/>
</dbReference>
<protein>
    <submittedName>
        <fullName evidence="3">Polyketide cyclase</fullName>
    </submittedName>
</protein>
<dbReference type="Gene3D" id="3.30.530.20">
    <property type="match status" value="1"/>
</dbReference>
<evidence type="ECO:0000256" key="1">
    <source>
        <dbReference type="ARBA" id="ARBA00006817"/>
    </source>
</evidence>
<name>A0A1K0GLV5_9ACTN</name>
<proteinExistence type="inferred from homology"/>
<evidence type="ECO:0000259" key="2">
    <source>
        <dbReference type="Pfam" id="PF08327"/>
    </source>
</evidence>
<dbReference type="CDD" id="cd08899">
    <property type="entry name" value="SRPBCC_CalC_Aha1-like_6"/>
    <property type="match status" value="1"/>
</dbReference>
<dbReference type="Pfam" id="PF08327">
    <property type="entry name" value="AHSA1"/>
    <property type="match status" value="1"/>
</dbReference>
<dbReference type="RefSeq" id="WP_071807421.1">
    <property type="nucleotide sequence ID" value="NZ_MEIA01000250.1"/>
</dbReference>
<keyword evidence="4" id="KW-1185">Reference proteome</keyword>
<dbReference type="InterPro" id="IPR013538">
    <property type="entry name" value="ASHA1/2-like_C"/>
</dbReference>
<evidence type="ECO:0000313" key="3">
    <source>
        <dbReference type="EMBL" id="OJF12012.1"/>
    </source>
</evidence>
<dbReference type="EMBL" id="MEIA01000250">
    <property type="protein sequence ID" value="OJF12012.1"/>
    <property type="molecule type" value="Genomic_DNA"/>
</dbReference>
<dbReference type="InterPro" id="IPR023393">
    <property type="entry name" value="START-like_dom_sf"/>
</dbReference>
<gene>
    <name evidence="3" type="ORF">BG844_23000</name>
</gene>
<reference evidence="3 4" key="1">
    <citation type="submission" date="2016-09" db="EMBL/GenBank/DDBJ databases">
        <title>Couchioplanes caeruleus draft genome sequence.</title>
        <authorList>
            <person name="Sheehan J."/>
            <person name="Caffrey P."/>
        </authorList>
    </citation>
    <scope>NUCLEOTIDE SEQUENCE [LARGE SCALE GENOMIC DNA]</scope>
    <source>
        <strain evidence="3 4">DSM 43634</strain>
    </source>
</reference>
<dbReference type="SUPFAM" id="SSF55961">
    <property type="entry name" value="Bet v1-like"/>
    <property type="match status" value="1"/>
</dbReference>